<evidence type="ECO:0000313" key="1">
    <source>
        <dbReference type="EMBL" id="KQC30412.1"/>
    </source>
</evidence>
<evidence type="ECO:0000313" key="2">
    <source>
        <dbReference type="Proteomes" id="UP000050827"/>
    </source>
</evidence>
<protein>
    <recommendedName>
        <fullName evidence="3">DUF2141 domain-containing protein</fullName>
    </recommendedName>
</protein>
<comment type="caution">
    <text evidence="1">The sequence shown here is derived from an EMBL/GenBank/DDBJ whole genome shotgun (WGS) entry which is preliminary data.</text>
</comment>
<dbReference type="Proteomes" id="UP000050827">
    <property type="component" value="Unassembled WGS sequence"/>
</dbReference>
<evidence type="ECO:0008006" key="3">
    <source>
        <dbReference type="Google" id="ProtNLM"/>
    </source>
</evidence>
<sequence>MRIFLYTFLIIPFFIFSQNTISVQIHNVPSTEGNVNVAVYDSDDTFLTFEGVFKTGTAQAKEGVVKLHIENIPPGEYAVAVFHDQNGNNILDTNWLGIPKEKVAFSKAKMKTFGPPKYKECCFKVNSDTEIDIVF</sequence>
<proteinExistence type="predicted"/>
<dbReference type="STRING" id="346185.AAY42_11430"/>
<dbReference type="InterPro" id="IPR018673">
    <property type="entry name" value="DUF2141"/>
</dbReference>
<gene>
    <name evidence="1" type="ORF">AAY42_11430</name>
</gene>
<dbReference type="Pfam" id="PF09912">
    <property type="entry name" value="DUF2141"/>
    <property type="match status" value="1"/>
</dbReference>
<accession>A0A0Q1H9P7</accession>
<name>A0A0Q1H9P7_9FLAO</name>
<organism evidence="1 2">
    <name type="scientific">Flagellimonas eckloniae</name>
    <dbReference type="NCBI Taxonomy" id="346185"/>
    <lineage>
        <taxon>Bacteria</taxon>
        <taxon>Pseudomonadati</taxon>
        <taxon>Bacteroidota</taxon>
        <taxon>Flavobacteriia</taxon>
        <taxon>Flavobacteriales</taxon>
        <taxon>Flavobacteriaceae</taxon>
        <taxon>Flagellimonas</taxon>
    </lineage>
</organism>
<dbReference type="RefSeq" id="WP_055395291.1">
    <property type="nucleotide sequence ID" value="NZ_LCTZ01000002.1"/>
</dbReference>
<dbReference type="OrthoDB" id="9788332at2"/>
<reference evidence="1 2" key="1">
    <citation type="submission" date="2015-04" db="EMBL/GenBank/DDBJ databases">
        <title>Complete genome of flavobacterium.</title>
        <authorList>
            <person name="Kwon Y.M."/>
            <person name="Kim S.-J."/>
        </authorList>
    </citation>
    <scope>NUCLEOTIDE SEQUENCE [LARGE SCALE GENOMIC DNA]</scope>
    <source>
        <strain evidence="1 2">DK169</strain>
    </source>
</reference>
<keyword evidence="2" id="KW-1185">Reference proteome</keyword>
<dbReference type="AlphaFoldDB" id="A0A0Q1H9P7"/>
<dbReference type="EMBL" id="LCTZ01000002">
    <property type="protein sequence ID" value="KQC30412.1"/>
    <property type="molecule type" value="Genomic_DNA"/>
</dbReference>